<dbReference type="OrthoDB" id="8249012at2759"/>
<proteinExistence type="predicted"/>
<dbReference type="Pfam" id="PF07350">
    <property type="entry name" value="Gig2-like"/>
    <property type="match status" value="2"/>
</dbReference>
<dbReference type="STRING" id="39966.A0A369JBL3"/>
<protein>
    <submittedName>
        <fullName evidence="2">Uncharacterized protein YbiU</fullName>
    </submittedName>
</protein>
<dbReference type="Proteomes" id="UP000076154">
    <property type="component" value="Unassembled WGS sequence"/>
</dbReference>
<comment type="caution">
    <text evidence="2">The sequence shown here is derived from an EMBL/GenBank/DDBJ whole genome shotgun (WGS) entry which is preliminary data.</text>
</comment>
<evidence type="ECO:0000256" key="1">
    <source>
        <dbReference type="SAM" id="MobiDB-lite"/>
    </source>
</evidence>
<keyword evidence="3" id="KW-1185">Reference proteome</keyword>
<dbReference type="Gene3D" id="2.60.120.330">
    <property type="entry name" value="B-lactam Antibiotic, Isopenicillin N Synthase, Chain"/>
    <property type="match status" value="2"/>
</dbReference>
<evidence type="ECO:0000313" key="2">
    <source>
        <dbReference type="EMBL" id="RDB16814.1"/>
    </source>
</evidence>
<dbReference type="PANTHER" id="PTHR30613">
    <property type="entry name" value="UNCHARACTERIZED PROTEIN YBIU-RELATED"/>
    <property type="match status" value="1"/>
</dbReference>
<dbReference type="InParanoid" id="A0A369JBL3"/>
<sequence>MWNNALLQTWREGADVIPRVTYPDLVAGLSDERTPAIRKAGVAIVTGGVPQEEALSGKQSIEEYAATNSEHLTGYPSNNIQTMRCTIPKAKLLHANAPGKITTRVIALIKDLSFVLGKFGRPCLVLGQAKAPFTSDEWEVDLEGTEFPGSLLGGKQFLATATHPHLRLEKTTVAIPTVEPGDQVYWHCDVVNEVEAKNKGMGDSLVIHIPAVPLTITSPQSTVSPRSAQDIRSRTPPPDFPNGPGESMCVDRATTSDVSTDQGRRILGLEPFGCGSNLEFFKTINALLF</sequence>
<dbReference type="PANTHER" id="PTHR30613:SF1">
    <property type="entry name" value="DUF1479 DOMAIN PROTEIN (AFU_ORTHOLOGUE AFUA_5G09280)"/>
    <property type="match status" value="1"/>
</dbReference>
<accession>A0A369JBL3</accession>
<dbReference type="AlphaFoldDB" id="A0A369JBL3"/>
<dbReference type="SUPFAM" id="SSF51197">
    <property type="entry name" value="Clavaminate synthase-like"/>
    <property type="match status" value="1"/>
</dbReference>
<name>A0A369JBL3_HYPMA</name>
<evidence type="ECO:0000313" key="3">
    <source>
        <dbReference type="Proteomes" id="UP000076154"/>
    </source>
</evidence>
<dbReference type="InterPro" id="IPR010856">
    <property type="entry name" value="Gig2-like"/>
</dbReference>
<dbReference type="EMBL" id="LUEZ02000122">
    <property type="protein sequence ID" value="RDB16814.1"/>
    <property type="molecule type" value="Genomic_DNA"/>
</dbReference>
<feature type="compositionally biased region" description="Polar residues" evidence="1">
    <location>
        <begin position="218"/>
        <end position="227"/>
    </location>
</feature>
<dbReference type="InterPro" id="IPR027443">
    <property type="entry name" value="IPNS-like_sf"/>
</dbReference>
<feature type="region of interest" description="Disordered" evidence="1">
    <location>
        <begin position="218"/>
        <end position="257"/>
    </location>
</feature>
<gene>
    <name evidence="2" type="primary">ybiU_1</name>
    <name evidence="2" type="ORF">Hypma_002669</name>
</gene>
<organism evidence="2 3">
    <name type="scientific">Hypsizygus marmoreus</name>
    <name type="common">White beech mushroom</name>
    <name type="synonym">Agaricus marmoreus</name>
    <dbReference type="NCBI Taxonomy" id="39966"/>
    <lineage>
        <taxon>Eukaryota</taxon>
        <taxon>Fungi</taxon>
        <taxon>Dikarya</taxon>
        <taxon>Basidiomycota</taxon>
        <taxon>Agaricomycotina</taxon>
        <taxon>Agaricomycetes</taxon>
        <taxon>Agaricomycetidae</taxon>
        <taxon>Agaricales</taxon>
        <taxon>Tricholomatineae</taxon>
        <taxon>Lyophyllaceae</taxon>
        <taxon>Hypsizygus</taxon>
    </lineage>
</organism>
<reference evidence="2" key="1">
    <citation type="submission" date="2018-04" db="EMBL/GenBank/DDBJ databases">
        <title>Whole genome sequencing of Hypsizygus marmoreus.</title>
        <authorList>
            <person name="Choi I.-G."/>
            <person name="Min B."/>
            <person name="Kim J.-G."/>
            <person name="Kim S."/>
            <person name="Oh Y.-L."/>
            <person name="Kong W.-S."/>
            <person name="Park H."/>
            <person name="Jeong J."/>
            <person name="Song E.-S."/>
        </authorList>
    </citation>
    <scope>NUCLEOTIDE SEQUENCE [LARGE SCALE GENOMIC DNA]</scope>
    <source>
        <strain evidence="2">51987-8</strain>
    </source>
</reference>